<dbReference type="SUPFAM" id="SSF51430">
    <property type="entry name" value="NAD(P)-linked oxidoreductase"/>
    <property type="match status" value="1"/>
</dbReference>
<evidence type="ECO:0000313" key="3">
    <source>
        <dbReference type="Proteomes" id="UP000185622"/>
    </source>
</evidence>
<dbReference type="PANTHER" id="PTHR43364:SF6">
    <property type="entry name" value="OXIDOREDUCTASE-RELATED"/>
    <property type="match status" value="1"/>
</dbReference>
<accession>A0ABN4XFI0</accession>
<dbReference type="PANTHER" id="PTHR43364">
    <property type="entry name" value="NADH-SPECIFIC METHYLGLYOXAL REDUCTASE-RELATED"/>
    <property type="match status" value="1"/>
</dbReference>
<proteinExistence type="predicted"/>
<organism evidence="2 3">
    <name type="scientific">Thioclava nitratireducens</name>
    <dbReference type="NCBI Taxonomy" id="1915078"/>
    <lineage>
        <taxon>Bacteria</taxon>
        <taxon>Pseudomonadati</taxon>
        <taxon>Pseudomonadota</taxon>
        <taxon>Alphaproteobacteria</taxon>
        <taxon>Rhodobacterales</taxon>
        <taxon>Paracoccaceae</taxon>
        <taxon>Thioclava</taxon>
    </lineage>
</organism>
<protein>
    <submittedName>
        <fullName evidence="2">Alcohol dehydrogenase</fullName>
    </submittedName>
</protein>
<evidence type="ECO:0000313" key="2">
    <source>
        <dbReference type="EMBL" id="AQS48068.1"/>
    </source>
</evidence>
<dbReference type="RefSeq" id="WP_075776588.1">
    <property type="nucleotide sequence ID" value="NZ_CP019437.1"/>
</dbReference>
<dbReference type="InterPro" id="IPR036812">
    <property type="entry name" value="NAD(P)_OxRdtase_dom_sf"/>
</dbReference>
<dbReference type="EMBL" id="CP019437">
    <property type="protein sequence ID" value="AQS48068.1"/>
    <property type="molecule type" value="Genomic_DNA"/>
</dbReference>
<evidence type="ECO:0000259" key="1">
    <source>
        <dbReference type="Pfam" id="PF00248"/>
    </source>
</evidence>
<dbReference type="CDD" id="cd19081">
    <property type="entry name" value="AKR_AKR9C1"/>
    <property type="match status" value="1"/>
</dbReference>
<feature type="domain" description="NADP-dependent oxidoreductase" evidence="1">
    <location>
        <begin position="15"/>
        <end position="314"/>
    </location>
</feature>
<dbReference type="InterPro" id="IPR023210">
    <property type="entry name" value="NADP_OxRdtase_dom"/>
</dbReference>
<dbReference type="Proteomes" id="UP000185622">
    <property type="component" value="Chromosome"/>
</dbReference>
<gene>
    <name evidence="2" type="ORF">BMG03_09830</name>
</gene>
<dbReference type="Gene3D" id="3.20.20.100">
    <property type="entry name" value="NADP-dependent oxidoreductase domain"/>
    <property type="match status" value="1"/>
</dbReference>
<dbReference type="Pfam" id="PF00248">
    <property type="entry name" value="Aldo_ket_red"/>
    <property type="match status" value="1"/>
</dbReference>
<dbReference type="InterPro" id="IPR050523">
    <property type="entry name" value="AKR_Detox_Biosynth"/>
</dbReference>
<keyword evidence="3" id="KW-1185">Reference proteome</keyword>
<reference evidence="2 3" key="1">
    <citation type="submission" date="2017-01" db="EMBL/GenBank/DDBJ databases">
        <title>The complete genome sequence of a sulfur-oxidizing marine bacterium Thioclava sp. 25B10_4T.</title>
        <authorList>
            <person name="Liu Y."/>
            <person name="Lai Q."/>
            <person name="Shao Z."/>
        </authorList>
    </citation>
    <scope>NUCLEOTIDE SEQUENCE [LARGE SCALE GENOMIC DNA]</scope>
    <source>
        <strain evidence="2 3">25B10_4</strain>
    </source>
</reference>
<name>A0ABN4XFI0_9RHOB</name>
<sequence length="317" mass="34341">MKRTALGTTGFEIAPIVFGGNVFGWTLDEVASFRILDAFIDHGFDAIDTADVYSKWAEGNAGGESETVLGRWFDARPGMRDKVKLFTKVGSDMGGPGEKGLGAEWISKAIDRSLARLRTDHVDLYFSHWPDDSVSHAETLGAYDKLLKAGKIGAIGASNYDAAMLKAALETADSEGLPRYQVIQPEYNLYDREAFDGPLRDLCVSETIGVVTYFSLAAGFLSGKYRSKADLEGRKRGGMVEKYLTDRGMALLDVLEDVASQKGAKPAEVAIAWLINREGVSAPIASATSIEQVESFAKAAEMTLSDEEMRRLTDAGA</sequence>